<dbReference type="Pfam" id="PF01765">
    <property type="entry name" value="RRF"/>
    <property type="match status" value="1"/>
</dbReference>
<dbReference type="SUPFAM" id="SSF55194">
    <property type="entry name" value="Ribosome recycling factor, RRF"/>
    <property type="match status" value="1"/>
</dbReference>
<reference evidence="5" key="1">
    <citation type="submission" date="2021-03" db="EMBL/GenBank/DDBJ databases">
        <title>Evolutionary innovations through gain and loss of genes in the ectomycorrhizal Boletales.</title>
        <authorList>
            <person name="Wu G."/>
            <person name="Miyauchi S."/>
            <person name="Morin E."/>
            <person name="Yang Z.-L."/>
            <person name="Xu J."/>
            <person name="Martin F.M."/>
        </authorList>
    </citation>
    <scope>NUCLEOTIDE SEQUENCE</scope>
    <source>
        <strain evidence="5">BR01</strain>
    </source>
</reference>
<name>A0A8I2YWF1_9AGAM</name>
<evidence type="ECO:0000256" key="2">
    <source>
        <dbReference type="ARBA" id="ARBA00022917"/>
    </source>
</evidence>
<evidence type="ECO:0000313" key="6">
    <source>
        <dbReference type="Proteomes" id="UP000683000"/>
    </source>
</evidence>
<gene>
    <name evidence="5" type="ORF">JVT61DRAFT_10430</name>
</gene>
<dbReference type="AlphaFoldDB" id="A0A8I2YWF1"/>
<comment type="caution">
    <text evidence="5">The sequence shown here is derived from an EMBL/GenBank/DDBJ whole genome shotgun (WGS) entry which is preliminary data.</text>
</comment>
<dbReference type="GO" id="GO:0005739">
    <property type="term" value="C:mitochondrion"/>
    <property type="evidence" value="ECO:0007669"/>
    <property type="project" value="TreeGrafter"/>
</dbReference>
<dbReference type="GO" id="GO:0043023">
    <property type="term" value="F:ribosomal large subunit binding"/>
    <property type="evidence" value="ECO:0007669"/>
    <property type="project" value="TreeGrafter"/>
</dbReference>
<dbReference type="InterPro" id="IPR036191">
    <property type="entry name" value="RRF_sf"/>
</dbReference>
<dbReference type="PANTHER" id="PTHR20982">
    <property type="entry name" value="RIBOSOME RECYCLING FACTOR"/>
    <property type="match status" value="1"/>
</dbReference>
<dbReference type="GO" id="GO:0006412">
    <property type="term" value="P:translation"/>
    <property type="evidence" value="ECO:0007669"/>
    <property type="project" value="UniProtKB-KW"/>
</dbReference>
<evidence type="ECO:0000313" key="5">
    <source>
        <dbReference type="EMBL" id="KAG6379870.1"/>
    </source>
</evidence>
<dbReference type="EMBL" id="JAGFBS010000004">
    <property type="protein sequence ID" value="KAG6379870.1"/>
    <property type="molecule type" value="Genomic_DNA"/>
</dbReference>
<feature type="domain" description="Ribosome recycling factor" evidence="4">
    <location>
        <begin position="88"/>
        <end position="238"/>
    </location>
</feature>
<evidence type="ECO:0000256" key="1">
    <source>
        <dbReference type="ARBA" id="ARBA00005912"/>
    </source>
</evidence>
<evidence type="ECO:0000259" key="4">
    <source>
        <dbReference type="Pfam" id="PF01765"/>
    </source>
</evidence>
<dbReference type="Proteomes" id="UP000683000">
    <property type="component" value="Unassembled WGS sequence"/>
</dbReference>
<keyword evidence="6" id="KW-1185">Reference proteome</keyword>
<sequence>MSSLIRQLARRTLPATVSSPRHVIQLNVVRRVPASRTYASRSKAKSTVSFVPGSQLRFDSEDTRAEYAKTDVKMTSVVDWFRKEVAALETRASGRVTPTLLSPVRIERGRGQTVKLEEVATVGIKDGSVLIVTVFDEQNTKAVEQGIYNAKLPHIVPQRLDSRTLKIPIPKPTVEARNTLVITTSRMAEDVRVQLRKHHQTSVKKGKYEKHSVELEEFQRLSDRHIAEVDKILAQTKKATGSK</sequence>
<evidence type="ECO:0000256" key="3">
    <source>
        <dbReference type="ARBA" id="ARBA00024909"/>
    </source>
</evidence>
<dbReference type="PANTHER" id="PTHR20982:SF3">
    <property type="entry name" value="MITOCHONDRIAL RIBOSOME RECYCLING FACTOR PSEUDO 1"/>
    <property type="match status" value="1"/>
</dbReference>
<dbReference type="Gene3D" id="3.30.1360.40">
    <property type="match status" value="1"/>
</dbReference>
<dbReference type="InterPro" id="IPR002661">
    <property type="entry name" value="Ribosome_recyc_fac"/>
</dbReference>
<comment type="similarity">
    <text evidence="1">Belongs to the RRF family.</text>
</comment>
<proteinExistence type="inferred from homology"/>
<accession>A0A8I2YWF1</accession>
<keyword evidence="2" id="KW-0648">Protein biosynthesis</keyword>
<dbReference type="InterPro" id="IPR023584">
    <property type="entry name" value="Ribosome_recyc_fac_dom"/>
</dbReference>
<dbReference type="Gene3D" id="1.10.132.20">
    <property type="entry name" value="Ribosome-recycling factor"/>
    <property type="match status" value="1"/>
</dbReference>
<protein>
    <submittedName>
        <fullName evidence="5">Ribosome recycling factor domain-containing protein</fullName>
    </submittedName>
</protein>
<comment type="function">
    <text evidence="3">Necessary for protein synthesis in mitochondria. Functions as a ribosome recycling factor in mitochondria.</text>
</comment>
<organism evidence="5 6">
    <name type="scientific">Boletus reticuloceps</name>
    <dbReference type="NCBI Taxonomy" id="495285"/>
    <lineage>
        <taxon>Eukaryota</taxon>
        <taxon>Fungi</taxon>
        <taxon>Dikarya</taxon>
        <taxon>Basidiomycota</taxon>
        <taxon>Agaricomycotina</taxon>
        <taxon>Agaricomycetes</taxon>
        <taxon>Agaricomycetidae</taxon>
        <taxon>Boletales</taxon>
        <taxon>Boletineae</taxon>
        <taxon>Boletaceae</taxon>
        <taxon>Boletoideae</taxon>
        <taxon>Boletus</taxon>
    </lineage>
</organism>
<dbReference type="OrthoDB" id="407355at2759"/>